<evidence type="ECO:0000313" key="2">
    <source>
        <dbReference type="EMBL" id="KAL2271367.1"/>
    </source>
</evidence>
<proteinExistence type="predicted"/>
<dbReference type="GeneID" id="98128839"/>
<comment type="caution">
    <text evidence="2">The sequence shown here is derived from an EMBL/GenBank/DDBJ whole genome shotgun (WGS) entry which is preliminary data.</text>
</comment>
<gene>
    <name evidence="2" type="ORF">VTJ83DRAFT_738</name>
</gene>
<dbReference type="Proteomes" id="UP001600064">
    <property type="component" value="Unassembled WGS sequence"/>
</dbReference>
<protein>
    <submittedName>
        <fullName evidence="2">Uncharacterized protein</fullName>
    </submittedName>
</protein>
<dbReference type="PANTHER" id="PTHR36847">
    <property type="entry name" value="AMIDOLIGASE ENZYME"/>
    <property type="match status" value="1"/>
</dbReference>
<keyword evidence="3" id="KW-1185">Reference proteome</keyword>
<dbReference type="InterPro" id="IPR022025">
    <property type="entry name" value="Amidoligase_2"/>
</dbReference>
<evidence type="ECO:0000256" key="1">
    <source>
        <dbReference type="SAM" id="MobiDB-lite"/>
    </source>
</evidence>
<reference evidence="2 3" key="1">
    <citation type="journal article" date="2024" name="Commun. Biol.">
        <title>Comparative genomic analysis of thermophilic fungi reveals convergent evolutionary adaptations and gene losses.</title>
        <authorList>
            <person name="Steindorff A.S."/>
            <person name="Aguilar-Pontes M.V."/>
            <person name="Robinson A.J."/>
            <person name="Andreopoulos B."/>
            <person name="LaButti K."/>
            <person name="Kuo A."/>
            <person name="Mondo S."/>
            <person name="Riley R."/>
            <person name="Otillar R."/>
            <person name="Haridas S."/>
            <person name="Lipzen A."/>
            <person name="Grimwood J."/>
            <person name="Schmutz J."/>
            <person name="Clum A."/>
            <person name="Reid I.D."/>
            <person name="Moisan M.C."/>
            <person name="Butler G."/>
            <person name="Nguyen T.T.M."/>
            <person name="Dewar K."/>
            <person name="Conant G."/>
            <person name="Drula E."/>
            <person name="Henrissat B."/>
            <person name="Hansel C."/>
            <person name="Singer S."/>
            <person name="Hutchinson M.I."/>
            <person name="de Vries R.P."/>
            <person name="Natvig D.O."/>
            <person name="Powell A.J."/>
            <person name="Tsang A."/>
            <person name="Grigoriev I.V."/>
        </authorList>
    </citation>
    <scope>NUCLEOTIDE SEQUENCE [LARGE SCALE GENOMIC DNA]</scope>
    <source>
        <strain evidence="2 3">ATCC 22073</strain>
    </source>
</reference>
<evidence type="ECO:0000313" key="3">
    <source>
        <dbReference type="Proteomes" id="UP001600064"/>
    </source>
</evidence>
<dbReference type="Pfam" id="PF12224">
    <property type="entry name" value="Amidoligase_2"/>
    <property type="match status" value="1"/>
</dbReference>
<sequence length="405" mass="45543">MPHITFVPSEPGHHRVRFDGSGPPSPRTGSHHHHHHRARTHHDTTTRRAEPPDFRFCVELGLVIRSRKRDHKTVIGLQDEISDHLRRAGIANHVASSSSTPVSPREWTIASEVCIPSHPRDHRFGMKLVSPFVRFSKRAEEWQADIRAVLHTLNAHFELTTSHQCFTHIHIVPAAGFWELDQAKGLAKSALYFERCLDELVPPYRRKSVWAKSNRNNFYFLTSTMPECFAIIDAQQTFEGLGARMNWTSAASPTGRALSAQPGDDFQHNAFRWSFVGLNEGRGFGTIAFRQPPGSTSASEVIGWVMVVACLARLSCGAGWGLNPDHKPQLKSLGEWLLYEAEWSAMPHKSPLKDLLKQAVPVTPVRGTIAGLDADVITIDEDQRLKWKNSDRDLALEKYRSLLSS</sequence>
<dbReference type="RefSeq" id="XP_070870091.1">
    <property type="nucleotide sequence ID" value="XM_071014195.1"/>
</dbReference>
<name>A0ABR4DNK8_9PEZI</name>
<feature type="compositionally biased region" description="Basic residues" evidence="1">
    <location>
        <begin position="29"/>
        <end position="40"/>
    </location>
</feature>
<feature type="region of interest" description="Disordered" evidence="1">
    <location>
        <begin position="1"/>
        <end position="48"/>
    </location>
</feature>
<accession>A0ABR4DNK8</accession>
<dbReference type="EMBL" id="JAZGUE010000001">
    <property type="protein sequence ID" value="KAL2271367.1"/>
    <property type="molecule type" value="Genomic_DNA"/>
</dbReference>
<organism evidence="2 3">
    <name type="scientific">Remersonia thermophila</name>
    <dbReference type="NCBI Taxonomy" id="72144"/>
    <lineage>
        <taxon>Eukaryota</taxon>
        <taxon>Fungi</taxon>
        <taxon>Dikarya</taxon>
        <taxon>Ascomycota</taxon>
        <taxon>Pezizomycotina</taxon>
        <taxon>Sordariomycetes</taxon>
        <taxon>Sordariomycetidae</taxon>
        <taxon>Sordariales</taxon>
        <taxon>Sordariales incertae sedis</taxon>
        <taxon>Remersonia</taxon>
    </lineage>
</organism>
<dbReference type="PANTHER" id="PTHR36847:SF1">
    <property type="entry name" value="AMIDOLIGASE ENZYME"/>
    <property type="match status" value="1"/>
</dbReference>